<reference evidence="1" key="5">
    <citation type="journal article" date="2021" name="G3 (Bethesda)">
        <title>Aegilops tauschii genome assembly Aet v5.0 features greater sequence contiguity and improved annotation.</title>
        <authorList>
            <person name="Wang L."/>
            <person name="Zhu T."/>
            <person name="Rodriguez J.C."/>
            <person name="Deal K.R."/>
            <person name="Dubcovsky J."/>
            <person name="McGuire P.E."/>
            <person name="Lux T."/>
            <person name="Spannagl M."/>
            <person name="Mayer K.F.X."/>
            <person name="Baldrich P."/>
            <person name="Meyers B.C."/>
            <person name="Huo N."/>
            <person name="Gu Y.Q."/>
            <person name="Zhou H."/>
            <person name="Devos K.M."/>
            <person name="Bennetzen J.L."/>
            <person name="Unver T."/>
            <person name="Budak H."/>
            <person name="Gulick P.J."/>
            <person name="Galiba G."/>
            <person name="Kalapos B."/>
            <person name="Nelson D.R."/>
            <person name="Li P."/>
            <person name="You F.M."/>
            <person name="Luo M.C."/>
            <person name="Dvorak J."/>
        </authorList>
    </citation>
    <scope>NUCLEOTIDE SEQUENCE [LARGE SCALE GENOMIC DNA]</scope>
    <source>
        <strain evidence="1">cv. AL8/78</strain>
    </source>
</reference>
<dbReference type="GO" id="GO:0005737">
    <property type="term" value="C:cytoplasm"/>
    <property type="evidence" value="ECO:0007669"/>
    <property type="project" value="TreeGrafter"/>
</dbReference>
<dbReference type="Proteomes" id="UP000015105">
    <property type="component" value="Chromosome 1D"/>
</dbReference>
<dbReference type="InterPro" id="IPR052587">
    <property type="entry name" value="TELO2-interacting_protein_1"/>
</dbReference>
<reference evidence="2" key="1">
    <citation type="journal article" date="2014" name="Science">
        <title>Ancient hybridizations among the ancestral genomes of bread wheat.</title>
        <authorList>
            <consortium name="International Wheat Genome Sequencing Consortium,"/>
            <person name="Marcussen T."/>
            <person name="Sandve S.R."/>
            <person name="Heier L."/>
            <person name="Spannagl M."/>
            <person name="Pfeifer M."/>
            <person name="Jakobsen K.S."/>
            <person name="Wulff B.B."/>
            <person name="Steuernagel B."/>
            <person name="Mayer K.F."/>
            <person name="Olsen O.A."/>
        </authorList>
    </citation>
    <scope>NUCLEOTIDE SEQUENCE [LARGE SCALE GENOMIC DNA]</scope>
    <source>
        <strain evidence="2">cv. AL8/78</strain>
    </source>
</reference>
<accession>A0A452YQK0</accession>
<evidence type="ECO:0000313" key="1">
    <source>
        <dbReference type="EnsemblPlants" id="AET1Gv20503900.39"/>
    </source>
</evidence>
<reference evidence="2" key="2">
    <citation type="journal article" date="2017" name="Nat. Plants">
        <title>The Aegilops tauschii genome reveals multiple impacts of transposons.</title>
        <authorList>
            <person name="Zhao G."/>
            <person name="Zou C."/>
            <person name="Li K."/>
            <person name="Wang K."/>
            <person name="Li T."/>
            <person name="Gao L."/>
            <person name="Zhang X."/>
            <person name="Wang H."/>
            <person name="Yang Z."/>
            <person name="Liu X."/>
            <person name="Jiang W."/>
            <person name="Mao L."/>
            <person name="Kong X."/>
            <person name="Jiao Y."/>
            <person name="Jia J."/>
        </authorList>
    </citation>
    <scope>NUCLEOTIDE SEQUENCE [LARGE SCALE GENOMIC DNA]</scope>
    <source>
        <strain evidence="2">cv. AL8/78</strain>
    </source>
</reference>
<dbReference type="PANTHER" id="PTHR18460:SF3">
    <property type="entry name" value="TELO2-INTERACTING PROTEIN 1 HOMOLOG"/>
    <property type="match status" value="1"/>
</dbReference>
<name>A0A452YQK0_AEGTS</name>
<proteinExistence type="predicted"/>
<dbReference type="PANTHER" id="PTHR18460">
    <property type="entry name" value="TEL2 INTERACTING PROTEIN 1 TTI1 FAMILY MEMBER"/>
    <property type="match status" value="1"/>
</dbReference>
<reference evidence="1" key="3">
    <citation type="journal article" date="2017" name="Nature">
        <title>Genome sequence of the progenitor of the wheat D genome Aegilops tauschii.</title>
        <authorList>
            <person name="Luo M.C."/>
            <person name="Gu Y.Q."/>
            <person name="Puiu D."/>
            <person name="Wang H."/>
            <person name="Twardziok S.O."/>
            <person name="Deal K.R."/>
            <person name="Huo N."/>
            <person name="Zhu T."/>
            <person name="Wang L."/>
            <person name="Wang Y."/>
            <person name="McGuire P.E."/>
            <person name="Liu S."/>
            <person name="Long H."/>
            <person name="Ramasamy R.K."/>
            <person name="Rodriguez J.C."/>
            <person name="Van S.L."/>
            <person name="Yuan L."/>
            <person name="Wang Z."/>
            <person name="Xia Z."/>
            <person name="Xiao L."/>
            <person name="Anderson O.D."/>
            <person name="Ouyang S."/>
            <person name="Liang Y."/>
            <person name="Zimin A.V."/>
            <person name="Pertea G."/>
            <person name="Qi P."/>
            <person name="Bennetzen J.L."/>
            <person name="Dai X."/>
            <person name="Dawson M.W."/>
            <person name="Muller H.G."/>
            <person name="Kugler K."/>
            <person name="Rivarola-Duarte L."/>
            <person name="Spannagl M."/>
            <person name="Mayer K.F.X."/>
            <person name="Lu F.H."/>
            <person name="Bevan M.W."/>
            <person name="Leroy P."/>
            <person name="Li P."/>
            <person name="You F.M."/>
            <person name="Sun Q."/>
            <person name="Liu Z."/>
            <person name="Lyons E."/>
            <person name="Wicker T."/>
            <person name="Salzberg S.L."/>
            <person name="Devos K.M."/>
            <person name="Dvorak J."/>
        </authorList>
    </citation>
    <scope>NUCLEOTIDE SEQUENCE [LARGE SCALE GENOMIC DNA]</scope>
    <source>
        <strain evidence="1">cv. AL8/78</strain>
    </source>
</reference>
<dbReference type="Gramene" id="AET1Gv20503900.39">
    <property type="protein sequence ID" value="AET1Gv20503900.39"/>
    <property type="gene ID" value="AET1Gv20503900"/>
</dbReference>
<reference evidence="1" key="4">
    <citation type="submission" date="2019-03" db="UniProtKB">
        <authorList>
            <consortium name="EnsemblPlants"/>
        </authorList>
    </citation>
    <scope>IDENTIFICATION</scope>
</reference>
<dbReference type="AlphaFoldDB" id="A0A452YQK0"/>
<protein>
    <submittedName>
        <fullName evidence="1">Uncharacterized protein</fullName>
    </submittedName>
</protein>
<evidence type="ECO:0000313" key="2">
    <source>
        <dbReference type="Proteomes" id="UP000015105"/>
    </source>
</evidence>
<organism evidence="1 2">
    <name type="scientific">Aegilops tauschii subsp. strangulata</name>
    <name type="common">Goatgrass</name>
    <dbReference type="NCBI Taxonomy" id="200361"/>
    <lineage>
        <taxon>Eukaryota</taxon>
        <taxon>Viridiplantae</taxon>
        <taxon>Streptophyta</taxon>
        <taxon>Embryophyta</taxon>
        <taxon>Tracheophyta</taxon>
        <taxon>Spermatophyta</taxon>
        <taxon>Magnoliopsida</taxon>
        <taxon>Liliopsida</taxon>
        <taxon>Poales</taxon>
        <taxon>Poaceae</taxon>
        <taxon>BOP clade</taxon>
        <taxon>Pooideae</taxon>
        <taxon>Triticodae</taxon>
        <taxon>Triticeae</taxon>
        <taxon>Triticinae</taxon>
        <taxon>Aegilops</taxon>
    </lineage>
</organism>
<dbReference type="EnsemblPlants" id="AET1Gv20503900.39">
    <property type="protein sequence ID" value="AET1Gv20503900.39"/>
    <property type="gene ID" value="AET1Gv20503900"/>
</dbReference>
<sequence length="157" mass="16915">GLACLELLLTKCRLTSLNQMVALLKKLTSGAVLSPSEASEEFRLGILRCFRAMILQLQSCSAKSCSCNQATVLPTTPIIQSSEIGSVVHPKHSAKPEECLLAFLRSENASPAVGHWLSLLLQSSEFEASRGHRGSAGIRKESLLALRVLIAKVRCSV</sequence>
<keyword evidence="2" id="KW-1185">Reference proteome</keyword>